<keyword evidence="1" id="KW-0472">Membrane</keyword>
<sequence length="77" mass="9182">MQLQSIFPPKIVLNELLFNFFMLILFWLVIFLNDKCSNISHDYDKKVNKKISDADWAAPLTYKNNIYEKNYFTDLSV</sequence>
<dbReference type="AlphaFoldDB" id="A0A511YE89"/>
<protein>
    <submittedName>
        <fullName evidence="2">Uncharacterized protein</fullName>
    </submittedName>
</protein>
<keyword evidence="1" id="KW-1133">Transmembrane helix</keyword>
<proteinExistence type="predicted"/>
<evidence type="ECO:0000313" key="3">
    <source>
        <dbReference type="Proteomes" id="UP000321150"/>
    </source>
</evidence>
<dbReference type="EMBL" id="BJYI01000015">
    <property type="protein sequence ID" value="GEN73512.1"/>
    <property type="molecule type" value="Genomic_DNA"/>
</dbReference>
<evidence type="ECO:0000256" key="1">
    <source>
        <dbReference type="SAM" id="Phobius"/>
    </source>
</evidence>
<keyword evidence="1" id="KW-0812">Transmembrane</keyword>
<gene>
    <name evidence="2" type="ORF">CLA01_35840</name>
</gene>
<feature type="transmembrane region" description="Helical" evidence="1">
    <location>
        <begin position="12"/>
        <end position="32"/>
    </location>
</feature>
<accession>A0A511YE89</accession>
<dbReference type="Proteomes" id="UP000321150">
    <property type="component" value="Unassembled WGS sequence"/>
</dbReference>
<comment type="caution">
    <text evidence="2">The sequence shown here is derived from an EMBL/GenBank/DDBJ whole genome shotgun (WGS) entry which is preliminary data.</text>
</comment>
<organism evidence="2 3">
    <name type="scientific">Chryseobacterium lathyri</name>
    <dbReference type="NCBI Taxonomy" id="395933"/>
    <lineage>
        <taxon>Bacteria</taxon>
        <taxon>Pseudomonadati</taxon>
        <taxon>Bacteroidota</taxon>
        <taxon>Flavobacteriia</taxon>
        <taxon>Flavobacteriales</taxon>
        <taxon>Weeksellaceae</taxon>
        <taxon>Chryseobacterium group</taxon>
        <taxon>Chryseobacterium</taxon>
    </lineage>
</organism>
<reference evidence="2 3" key="1">
    <citation type="submission" date="2019-07" db="EMBL/GenBank/DDBJ databases">
        <title>Whole genome shotgun sequence of Chryseobacterium lathyri NBRC 105250.</title>
        <authorList>
            <person name="Hosoyama A."/>
            <person name="Uohara A."/>
            <person name="Ohji S."/>
            <person name="Ichikawa N."/>
        </authorList>
    </citation>
    <scope>NUCLEOTIDE SEQUENCE [LARGE SCALE GENOMIC DNA]</scope>
    <source>
        <strain evidence="2 3">NBRC 105250</strain>
    </source>
</reference>
<name>A0A511YE89_9FLAO</name>
<evidence type="ECO:0000313" key="2">
    <source>
        <dbReference type="EMBL" id="GEN73512.1"/>
    </source>
</evidence>